<evidence type="ECO:0000259" key="5">
    <source>
        <dbReference type="Pfam" id="PF01471"/>
    </source>
</evidence>
<name>A0ABV8ETD3_9ACTN</name>
<gene>
    <name evidence="6" type="ORF">ACFOYY_05860</name>
</gene>
<evidence type="ECO:0000256" key="4">
    <source>
        <dbReference type="SAM" id="Phobius"/>
    </source>
</evidence>
<dbReference type="PANTHER" id="PTHR32347:SF23">
    <property type="entry name" value="BLL5650 PROTEIN"/>
    <property type="match status" value="1"/>
</dbReference>
<proteinExistence type="predicted"/>
<reference evidence="7" key="1">
    <citation type="journal article" date="2019" name="Int. J. Syst. Evol. Microbiol.">
        <title>The Global Catalogue of Microorganisms (GCM) 10K type strain sequencing project: providing services to taxonomists for standard genome sequencing and annotation.</title>
        <authorList>
            <consortium name="The Broad Institute Genomics Platform"/>
            <consortium name="The Broad Institute Genome Sequencing Center for Infectious Disease"/>
            <person name="Wu L."/>
            <person name="Ma J."/>
        </authorList>
    </citation>
    <scope>NUCLEOTIDE SEQUENCE [LARGE SCALE GENOMIC DNA]</scope>
    <source>
        <strain evidence="7">TBRC 7912</strain>
    </source>
</reference>
<dbReference type="Gene3D" id="1.10.101.10">
    <property type="entry name" value="PGBD-like superfamily/PGBD"/>
    <property type="match status" value="1"/>
</dbReference>
<organism evidence="6 7">
    <name type="scientific">Streptosporangium jomthongense</name>
    <dbReference type="NCBI Taxonomy" id="1193683"/>
    <lineage>
        <taxon>Bacteria</taxon>
        <taxon>Bacillati</taxon>
        <taxon>Actinomycetota</taxon>
        <taxon>Actinomycetes</taxon>
        <taxon>Streptosporangiales</taxon>
        <taxon>Streptosporangiaceae</taxon>
        <taxon>Streptosporangium</taxon>
    </lineage>
</organism>
<evidence type="ECO:0000313" key="7">
    <source>
        <dbReference type="Proteomes" id="UP001595698"/>
    </source>
</evidence>
<evidence type="ECO:0000256" key="3">
    <source>
        <dbReference type="SAM" id="MobiDB-lite"/>
    </source>
</evidence>
<keyword evidence="4" id="KW-0472">Membrane</keyword>
<feature type="region of interest" description="Disordered" evidence="3">
    <location>
        <begin position="1"/>
        <end position="25"/>
    </location>
</feature>
<dbReference type="SUPFAM" id="SSF47090">
    <property type="entry name" value="PGBD-like"/>
    <property type="match status" value="1"/>
</dbReference>
<comment type="subcellular location">
    <subcellularLocation>
        <location evidence="1">Cell envelope</location>
    </subcellularLocation>
</comment>
<dbReference type="InterPro" id="IPR036365">
    <property type="entry name" value="PGBD-like_sf"/>
</dbReference>
<protein>
    <submittedName>
        <fullName evidence="6">Peptidoglycan-binding protein</fullName>
    </submittedName>
</protein>
<dbReference type="Pfam" id="PF01471">
    <property type="entry name" value="PG_binding_1"/>
    <property type="match status" value="1"/>
</dbReference>
<feature type="region of interest" description="Disordered" evidence="3">
    <location>
        <begin position="267"/>
        <end position="286"/>
    </location>
</feature>
<keyword evidence="4" id="KW-1133">Transmembrane helix</keyword>
<evidence type="ECO:0000256" key="2">
    <source>
        <dbReference type="ARBA" id="ARBA00023054"/>
    </source>
</evidence>
<keyword evidence="7" id="KW-1185">Reference proteome</keyword>
<dbReference type="Proteomes" id="UP001595698">
    <property type="component" value="Unassembled WGS sequence"/>
</dbReference>
<feature type="domain" description="Peptidoglycan binding-like" evidence="5">
    <location>
        <begin position="142"/>
        <end position="192"/>
    </location>
</feature>
<evidence type="ECO:0000256" key="1">
    <source>
        <dbReference type="ARBA" id="ARBA00004196"/>
    </source>
</evidence>
<dbReference type="Gene3D" id="2.40.420.20">
    <property type="match status" value="1"/>
</dbReference>
<feature type="transmembrane region" description="Helical" evidence="4">
    <location>
        <begin position="30"/>
        <end position="49"/>
    </location>
</feature>
<dbReference type="EMBL" id="JBHSBC010000003">
    <property type="protein sequence ID" value="MFC3979633.1"/>
    <property type="molecule type" value="Genomic_DNA"/>
</dbReference>
<comment type="caution">
    <text evidence="6">The sequence shown here is derived from an EMBL/GenBank/DDBJ whole genome shotgun (WGS) entry which is preliminary data.</text>
</comment>
<dbReference type="PROSITE" id="PS51318">
    <property type="entry name" value="TAT"/>
    <property type="match status" value="1"/>
</dbReference>
<dbReference type="RefSeq" id="WP_386188434.1">
    <property type="nucleotide sequence ID" value="NZ_JBHSBC010000003.1"/>
</dbReference>
<accession>A0ABV8ETD3</accession>
<dbReference type="InterPro" id="IPR002477">
    <property type="entry name" value="Peptidoglycan-bd-like"/>
</dbReference>
<sequence>MRDPSSDGSPGDGTAPGPAAKRHPRRRRRLLWAAAGLAVAVAATVVVVTRPPSRAPAPREAAVTTAPVVRTDLADHEEIDGTLGYSGTYLVSASGGTLTWLPPTGRTVRRGQRVYGVNGHSVPLFYGATPLWRPLRQGVRDGQDIAVLERNLVALGYGQDVTVDRHFGYATWRAVRRWQRHLGVEQTGVVNPGDAVVAPEALRIAAVPGVSGGTAGGVVVRATGTRQVVNVDLPVNRRQLAVRNAKVSVDLPGGRTVPGHVRRVSAVATSPSGSAQDRQPGQATGEATVPVEVVLTGRKATGGLDGAPVTVSFTSRVDRNVLAVPVAALLARSKDSYAVRVVDASGAGHDVPVRLGSFALGLVEVSGPGITEGARVEVPSS</sequence>
<keyword evidence="4" id="KW-0812">Transmembrane</keyword>
<feature type="compositionally biased region" description="Polar residues" evidence="3">
    <location>
        <begin position="267"/>
        <end position="282"/>
    </location>
</feature>
<dbReference type="PANTHER" id="PTHR32347">
    <property type="entry name" value="EFFLUX SYSTEM COMPONENT YKNX-RELATED"/>
    <property type="match status" value="1"/>
</dbReference>
<evidence type="ECO:0000313" key="6">
    <source>
        <dbReference type="EMBL" id="MFC3979633.1"/>
    </source>
</evidence>
<dbReference type="InterPro" id="IPR006311">
    <property type="entry name" value="TAT_signal"/>
</dbReference>
<keyword evidence="2" id="KW-0175">Coiled coil</keyword>
<dbReference type="InterPro" id="IPR036366">
    <property type="entry name" value="PGBDSf"/>
</dbReference>
<dbReference type="InterPro" id="IPR050465">
    <property type="entry name" value="UPF0194_transport"/>
</dbReference>